<gene>
    <name evidence="1" type="ORF">MCCG_0067</name>
</gene>
<reference evidence="1 2" key="1">
    <citation type="submission" date="2013-12" db="EMBL/GenBank/DDBJ databases">
        <authorList>
            <person name="Wang R."/>
            <person name="Li Y."/>
            <person name="Zheng H."/>
            <person name="Xin J."/>
        </authorList>
    </citation>
    <scope>NUCLEOTIDE SEQUENCE [LARGE SCALE GENOMIC DNA]</scope>
    <source>
        <strain evidence="1 2">87001</strain>
    </source>
</reference>
<name>A0A9N7B9G9_MYCCC</name>
<dbReference type="Proteomes" id="UP000031910">
    <property type="component" value="Chromosome"/>
</dbReference>
<evidence type="ECO:0000313" key="2">
    <source>
        <dbReference type="Proteomes" id="UP000031910"/>
    </source>
</evidence>
<dbReference type="AlphaFoldDB" id="A0A9N7B9G9"/>
<accession>A0A9N7B9G9</accession>
<organism evidence="1 2">
    <name type="scientific">Mycoplasma capricolum subsp. capripneumoniae 87001</name>
    <dbReference type="NCBI Taxonomy" id="1124992"/>
    <lineage>
        <taxon>Bacteria</taxon>
        <taxon>Bacillati</taxon>
        <taxon>Mycoplasmatota</taxon>
        <taxon>Mollicutes</taxon>
        <taxon>Mycoplasmataceae</taxon>
        <taxon>Mycoplasma</taxon>
    </lineage>
</organism>
<proteinExistence type="predicted"/>
<keyword evidence="2" id="KW-1185">Reference proteome</keyword>
<sequence length="53" mass="6298">MFKNHLLDNGIGWNEIIKVNLDNPLNGKYNNLLELYNYLLNKTTNKDIKIMYL</sequence>
<dbReference type="KEGG" id="mcai:MCCG_0067"/>
<dbReference type="EMBL" id="CP006959">
    <property type="protein sequence ID" value="AJK51069.1"/>
    <property type="molecule type" value="Genomic_DNA"/>
</dbReference>
<evidence type="ECO:0000313" key="1">
    <source>
        <dbReference type="EMBL" id="AJK51069.1"/>
    </source>
</evidence>
<protein>
    <submittedName>
        <fullName evidence="1">Uncharacterized protein</fullName>
    </submittedName>
</protein>